<comment type="catalytic activity">
    <reaction evidence="1">
        <text>3-hydroxy-2-methylpropanoyl-CoA + H2O = 3-hydroxy-2-methylpropanoate + CoA + H(+)</text>
        <dbReference type="Rhea" id="RHEA:20888"/>
        <dbReference type="ChEBI" id="CHEBI:11805"/>
        <dbReference type="ChEBI" id="CHEBI:15377"/>
        <dbReference type="ChEBI" id="CHEBI:15378"/>
        <dbReference type="ChEBI" id="CHEBI:57287"/>
        <dbReference type="ChEBI" id="CHEBI:57340"/>
        <dbReference type="EC" id="3.1.2.4"/>
    </reaction>
</comment>
<sequence>MLDVEIRGHLGLITLNRPAALNALTHEMVIGIRDALRTWAGDDSIRVVAIRGAGDRAFCAGGDIVAMRARVVDGDVAAAAGFFFDEYRLNSLIARYPKPYVALMDGIVLGGGVGVSAHGSHRVVTERTRIGMPETGIGFTPDVGGSWLLSRGPGEAGTHLALTGAMVGGADAIAAGLADVMVGSDRLDDLLDALERCTEPADVDAVLNSLGEEAGEAALAEHAAALDAAYAGDDAAVILDRMRASHDPSLQEAARALAGRSPTSLAVTLAALRRAARLESLDEALAQEFRVVARLLDEPDFAEGVRAQLVDKDRQPRWVPPTLDDVDPDRVASFFAPLTDAERARLDTPDWSPR</sequence>
<dbReference type="GO" id="GO:0003860">
    <property type="term" value="F:3-hydroxyisobutyryl-CoA hydrolase activity"/>
    <property type="evidence" value="ECO:0007669"/>
    <property type="project" value="UniProtKB-EC"/>
</dbReference>
<evidence type="ECO:0000256" key="2">
    <source>
        <dbReference type="ARBA" id="ARBA00011915"/>
    </source>
</evidence>
<dbReference type="Gene3D" id="3.90.226.10">
    <property type="entry name" value="2-enoyl-CoA Hydratase, Chain A, domain 1"/>
    <property type="match status" value="1"/>
</dbReference>
<organism evidence="5 6">
    <name type="scientific">Microcella putealis</name>
    <dbReference type="NCBI Taxonomy" id="337005"/>
    <lineage>
        <taxon>Bacteria</taxon>
        <taxon>Bacillati</taxon>
        <taxon>Actinomycetota</taxon>
        <taxon>Actinomycetes</taxon>
        <taxon>Micrococcales</taxon>
        <taxon>Microbacteriaceae</taxon>
        <taxon>Microcella</taxon>
    </lineage>
</organism>
<feature type="domain" description="Enoyl-CoA hydratase/isomerase" evidence="4">
    <location>
        <begin position="11"/>
        <end position="335"/>
    </location>
</feature>
<dbReference type="Proteomes" id="UP000293519">
    <property type="component" value="Unassembled WGS sequence"/>
</dbReference>
<dbReference type="EMBL" id="SGWW01000003">
    <property type="protein sequence ID" value="RZS56388.1"/>
    <property type="molecule type" value="Genomic_DNA"/>
</dbReference>
<dbReference type="EC" id="3.1.2.4" evidence="2"/>
<dbReference type="InterPro" id="IPR029045">
    <property type="entry name" value="ClpP/crotonase-like_dom_sf"/>
</dbReference>
<dbReference type="GO" id="GO:0005829">
    <property type="term" value="C:cytosol"/>
    <property type="evidence" value="ECO:0007669"/>
    <property type="project" value="TreeGrafter"/>
</dbReference>
<dbReference type="OrthoDB" id="9790967at2"/>
<dbReference type="CDD" id="cd06558">
    <property type="entry name" value="crotonase-like"/>
    <property type="match status" value="1"/>
</dbReference>
<accession>A0A4Q7LRB4</accession>
<evidence type="ECO:0000313" key="5">
    <source>
        <dbReference type="EMBL" id="RZS56388.1"/>
    </source>
</evidence>
<dbReference type="InterPro" id="IPR032259">
    <property type="entry name" value="HIBYL-CoA-H"/>
</dbReference>
<keyword evidence="3" id="KW-0378">Hydrolase</keyword>
<gene>
    <name evidence="5" type="ORF">EV141_1850</name>
</gene>
<protein>
    <recommendedName>
        <fullName evidence="2">3-hydroxyisobutyryl-CoA hydrolase</fullName>
        <ecNumber evidence="2">3.1.2.4</ecNumber>
    </recommendedName>
</protein>
<dbReference type="RefSeq" id="WP_130485640.1">
    <property type="nucleotide sequence ID" value="NZ_SGWW01000003.1"/>
</dbReference>
<name>A0A4Q7LRB4_9MICO</name>
<comment type="caution">
    <text evidence="5">The sequence shown here is derived from an EMBL/GenBank/DDBJ whole genome shotgun (WGS) entry which is preliminary data.</text>
</comment>
<dbReference type="GO" id="GO:0006574">
    <property type="term" value="P:L-valine catabolic process"/>
    <property type="evidence" value="ECO:0007669"/>
    <property type="project" value="TreeGrafter"/>
</dbReference>
<dbReference type="AlphaFoldDB" id="A0A4Q7LRB4"/>
<evidence type="ECO:0000313" key="6">
    <source>
        <dbReference type="Proteomes" id="UP000293519"/>
    </source>
</evidence>
<dbReference type="PANTHER" id="PTHR43176:SF3">
    <property type="entry name" value="3-HYDROXYISOBUTYRYL-COA HYDROLASE, MITOCHONDRIAL"/>
    <property type="match status" value="1"/>
</dbReference>
<evidence type="ECO:0000256" key="1">
    <source>
        <dbReference type="ARBA" id="ARBA00001709"/>
    </source>
</evidence>
<dbReference type="Pfam" id="PF16113">
    <property type="entry name" value="ECH_2"/>
    <property type="match status" value="1"/>
</dbReference>
<dbReference type="SUPFAM" id="SSF52096">
    <property type="entry name" value="ClpP/crotonase"/>
    <property type="match status" value="1"/>
</dbReference>
<evidence type="ECO:0000256" key="3">
    <source>
        <dbReference type="ARBA" id="ARBA00022801"/>
    </source>
</evidence>
<keyword evidence="6" id="KW-1185">Reference proteome</keyword>
<dbReference type="NCBIfam" id="NF004127">
    <property type="entry name" value="PRK05617.1"/>
    <property type="match status" value="1"/>
</dbReference>
<evidence type="ECO:0000259" key="4">
    <source>
        <dbReference type="Pfam" id="PF16113"/>
    </source>
</evidence>
<reference evidence="5 6" key="1">
    <citation type="journal article" date="2015" name="Stand. Genomic Sci.">
        <title>Genomic Encyclopedia of Bacterial and Archaeal Type Strains, Phase III: the genomes of soil and plant-associated and newly described type strains.</title>
        <authorList>
            <person name="Whitman W.B."/>
            <person name="Woyke T."/>
            <person name="Klenk H.P."/>
            <person name="Zhou Y."/>
            <person name="Lilburn T.G."/>
            <person name="Beck B.J."/>
            <person name="De Vos P."/>
            <person name="Vandamme P."/>
            <person name="Eisen J.A."/>
            <person name="Garrity G."/>
            <person name="Hugenholtz P."/>
            <person name="Kyrpides N.C."/>
        </authorList>
    </citation>
    <scope>NUCLEOTIDE SEQUENCE [LARGE SCALE GENOMIC DNA]</scope>
    <source>
        <strain evidence="5 6">CV2</strain>
    </source>
</reference>
<proteinExistence type="predicted"/>
<dbReference type="PANTHER" id="PTHR43176">
    <property type="entry name" value="3-HYDROXYISOBUTYRYL-COA HYDROLASE-RELATED"/>
    <property type="match status" value="1"/>
</dbReference>
<dbReference type="InterPro" id="IPR045004">
    <property type="entry name" value="ECH_dom"/>
</dbReference>